<evidence type="ECO:0000256" key="1">
    <source>
        <dbReference type="ARBA" id="ARBA00007274"/>
    </source>
</evidence>
<dbReference type="PANTHER" id="PTHR43300">
    <property type="entry name" value="ACETYLTRANSFERASE"/>
    <property type="match status" value="1"/>
</dbReference>
<gene>
    <name evidence="3" type="ORF">J6I44_07905</name>
</gene>
<organism evidence="3 4">
    <name type="scientific">Fodinibius salsisoli</name>
    <dbReference type="NCBI Taxonomy" id="2820877"/>
    <lineage>
        <taxon>Bacteria</taxon>
        <taxon>Pseudomonadati</taxon>
        <taxon>Balneolota</taxon>
        <taxon>Balneolia</taxon>
        <taxon>Balneolales</taxon>
        <taxon>Balneolaceae</taxon>
        <taxon>Fodinibius</taxon>
    </lineage>
</organism>
<comment type="similarity">
    <text evidence="1">Belongs to the transferase hexapeptide repeat family.</text>
</comment>
<dbReference type="SUPFAM" id="SSF51161">
    <property type="entry name" value="Trimeric LpxA-like enzymes"/>
    <property type="match status" value="1"/>
</dbReference>
<dbReference type="InterPro" id="IPR011004">
    <property type="entry name" value="Trimer_LpxA-like_sf"/>
</dbReference>
<evidence type="ECO:0000313" key="4">
    <source>
        <dbReference type="Proteomes" id="UP001207918"/>
    </source>
</evidence>
<name>A0ABT3PLG5_9BACT</name>
<dbReference type="Proteomes" id="UP001207918">
    <property type="component" value="Unassembled WGS sequence"/>
</dbReference>
<dbReference type="InterPro" id="IPR050179">
    <property type="entry name" value="Trans_hexapeptide_repeat"/>
</dbReference>
<dbReference type="InterPro" id="IPR041561">
    <property type="entry name" value="PglD_N"/>
</dbReference>
<dbReference type="Gene3D" id="3.40.50.20">
    <property type="match status" value="1"/>
</dbReference>
<sequence length="209" mass="22317">MKKELYIIGAGSVGGHIALNIDEYSDKFNIVGFLDDDPEKIGTEQFGFKVIDKVDKALDLKTAAVVVGIAFPKIKRLLLKKLASNSSLSYPTLIHEKAWVSKSVKIGGGCIIYPGTTINFRSELQDFVVINANCSLGHHTKVGRYSSFAPGVCTGGHTTIEEAVDMGIGVSTLQDIRIGRESTIGGQSMVIHPVEAKSAVAGVPAKTIE</sequence>
<keyword evidence="4" id="KW-1185">Reference proteome</keyword>
<dbReference type="Gene3D" id="2.160.10.10">
    <property type="entry name" value="Hexapeptide repeat proteins"/>
    <property type="match status" value="1"/>
</dbReference>
<accession>A0ABT3PLG5</accession>
<dbReference type="RefSeq" id="WP_265765509.1">
    <property type="nucleotide sequence ID" value="NZ_JAGGJA010000004.1"/>
</dbReference>
<proteinExistence type="inferred from homology"/>
<comment type="caution">
    <text evidence="3">The sequence shown here is derived from an EMBL/GenBank/DDBJ whole genome shotgun (WGS) entry which is preliminary data.</text>
</comment>
<evidence type="ECO:0000313" key="3">
    <source>
        <dbReference type="EMBL" id="MCW9706777.1"/>
    </source>
</evidence>
<dbReference type="Pfam" id="PF17836">
    <property type="entry name" value="PglD_N"/>
    <property type="match status" value="1"/>
</dbReference>
<evidence type="ECO:0000259" key="2">
    <source>
        <dbReference type="Pfam" id="PF17836"/>
    </source>
</evidence>
<dbReference type="EMBL" id="JAGGJA010000004">
    <property type="protein sequence ID" value="MCW9706777.1"/>
    <property type="molecule type" value="Genomic_DNA"/>
</dbReference>
<feature type="domain" description="PglD N-terminal" evidence="2">
    <location>
        <begin position="5"/>
        <end position="82"/>
    </location>
</feature>
<dbReference type="InterPro" id="IPR020019">
    <property type="entry name" value="AcTrfase_PglD-like"/>
</dbReference>
<reference evidence="3 4" key="1">
    <citation type="submission" date="2021-03" db="EMBL/GenBank/DDBJ databases">
        <title>Aliifodinibius sp. nov., a new bacterium isolated from saline soil.</title>
        <authorList>
            <person name="Galisteo C."/>
            <person name="De La Haba R."/>
            <person name="Sanchez-Porro C."/>
            <person name="Ventosa A."/>
        </authorList>
    </citation>
    <scope>NUCLEOTIDE SEQUENCE [LARGE SCALE GENOMIC DNA]</scope>
    <source>
        <strain evidence="3 4">1BSP15-2V2</strain>
    </source>
</reference>
<dbReference type="CDD" id="cd03360">
    <property type="entry name" value="LbH_AT_putative"/>
    <property type="match status" value="1"/>
</dbReference>
<protein>
    <submittedName>
        <fullName evidence="3">Acetyltransferase</fullName>
    </submittedName>
</protein>
<dbReference type="PANTHER" id="PTHR43300:SF7">
    <property type="entry name" value="UDP-N-ACETYLBACILLOSAMINE N-ACETYLTRANSFERASE"/>
    <property type="match status" value="1"/>
</dbReference>